<evidence type="ECO:0000313" key="2">
    <source>
        <dbReference type="Proteomes" id="UP000499080"/>
    </source>
</evidence>
<dbReference type="AlphaFoldDB" id="A0A4Y2VYL0"/>
<reference evidence="1 2" key="1">
    <citation type="journal article" date="2019" name="Sci. Rep.">
        <title>Orb-weaving spider Araneus ventricosus genome elucidates the spidroin gene catalogue.</title>
        <authorList>
            <person name="Kono N."/>
            <person name="Nakamura H."/>
            <person name="Ohtoshi R."/>
            <person name="Moran D.A.P."/>
            <person name="Shinohara A."/>
            <person name="Yoshida Y."/>
            <person name="Fujiwara M."/>
            <person name="Mori M."/>
            <person name="Tomita M."/>
            <person name="Arakawa K."/>
        </authorList>
    </citation>
    <scope>NUCLEOTIDE SEQUENCE [LARGE SCALE GENOMIC DNA]</scope>
</reference>
<evidence type="ECO:0000313" key="1">
    <source>
        <dbReference type="EMBL" id="GBO30219.1"/>
    </source>
</evidence>
<proteinExistence type="predicted"/>
<gene>
    <name evidence="1" type="ORF">AVEN_104555_1</name>
</gene>
<name>A0A4Y2VYL0_ARAVE</name>
<keyword evidence="2" id="KW-1185">Reference proteome</keyword>
<comment type="caution">
    <text evidence="1">The sequence shown here is derived from an EMBL/GenBank/DDBJ whole genome shotgun (WGS) entry which is preliminary data.</text>
</comment>
<dbReference type="EMBL" id="BGPR01053398">
    <property type="protein sequence ID" value="GBO30219.1"/>
    <property type="molecule type" value="Genomic_DNA"/>
</dbReference>
<protein>
    <submittedName>
        <fullName evidence="1">Uncharacterized protein</fullName>
    </submittedName>
</protein>
<sequence>MAFKRRKSVLVIFEPPCIHTIHHKLSINSIQYRIEEPSHFDPVHRKSGAYLERNGEYISIASTSLRVGALLQLQREVALMKFTSAKEIFQLPPPPCVESTPIPSTPMSLIFLSIIFN</sequence>
<accession>A0A4Y2VYL0</accession>
<dbReference type="Proteomes" id="UP000499080">
    <property type="component" value="Unassembled WGS sequence"/>
</dbReference>
<organism evidence="1 2">
    <name type="scientific">Araneus ventricosus</name>
    <name type="common">Orbweaver spider</name>
    <name type="synonym">Epeira ventricosa</name>
    <dbReference type="NCBI Taxonomy" id="182803"/>
    <lineage>
        <taxon>Eukaryota</taxon>
        <taxon>Metazoa</taxon>
        <taxon>Ecdysozoa</taxon>
        <taxon>Arthropoda</taxon>
        <taxon>Chelicerata</taxon>
        <taxon>Arachnida</taxon>
        <taxon>Araneae</taxon>
        <taxon>Araneomorphae</taxon>
        <taxon>Entelegynae</taxon>
        <taxon>Araneoidea</taxon>
        <taxon>Araneidae</taxon>
        <taxon>Araneus</taxon>
    </lineage>
</organism>